<dbReference type="AlphaFoldDB" id="A0AA43KG39"/>
<protein>
    <submittedName>
        <fullName evidence="1">Uncharacterized protein</fullName>
    </submittedName>
</protein>
<accession>A0AA43KG39</accession>
<proteinExistence type="predicted"/>
<dbReference type="Proteomes" id="UP001159370">
    <property type="component" value="Unassembled WGS sequence"/>
</dbReference>
<sequence>MASSEEMPKNAASNLSMAFRNPPRPFISLGRPIGTSVIVSTPSRITSQNSLGLFALGKRHPIPIIAIDCPIIKFFIFTYHLG</sequence>
<gene>
    <name evidence="1" type="ORF">NWP23_12995</name>
</gene>
<name>A0AA43KG39_9CYAN</name>
<dbReference type="EMBL" id="JANQDL010000089">
    <property type="protein sequence ID" value="MDH6064663.1"/>
    <property type="molecule type" value="Genomic_DNA"/>
</dbReference>
<evidence type="ECO:0000313" key="1">
    <source>
        <dbReference type="EMBL" id="MDH6064663.1"/>
    </source>
</evidence>
<evidence type="ECO:0000313" key="2">
    <source>
        <dbReference type="Proteomes" id="UP001159370"/>
    </source>
</evidence>
<reference evidence="1 2" key="1">
    <citation type="journal article" date="2023" name="J. Phycol.">
        <title>Chrysosporum ovalisporum is synonymous with the true-branching cyanobacterium Umezakia natans (Nostocales/Aphanizomenonaceae).</title>
        <authorList>
            <person name="McGregor G.B."/>
            <person name="Sendall B.C."/>
            <person name="Niiyama Y."/>
            <person name="Tuji A."/>
            <person name="Willis A."/>
        </authorList>
    </citation>
    <scope>NUCLEOTIDE SEQUENCE [LARGE SCALE GENOMIC DNA]</scope>
    <source>
        <strain evidence="1 2">FSS-62</strain>
    </source>
</reference>
<comment type="caution">
    <text evidence="1">The sequence shown here is derived from an EMBL/GenBank/DDBJ whole genome shotgun (WGS) entry which is preliminary data.</text>
</comment>
<organism evidence="1 2">
    <name type="scientific">Umezakia ovalisporum FSS-62</name>
    <dbReference type="NCBI Taxonomy" id="2971776"/>
    <lineage>
        <taxon>Bacteria</taxon>
        <taxon>Bacillati</taxon>
        <taxon>Cyanobacteriota</taxon>
        <taxon>Cyanophyceae</taxon>
        <taxon>Nostocales</taxon>
        <taxon>Nodulariaceae</taxon>
        <taxon>Umezakia</taxon>
    </lineage>
</organism>